<dbReference type="InterPro" id="IPR003597">
    <property type="entry name" value="Ig_C1-set"/>
</dbReference>
<dbReference type="FunCoup" id="A0A5F9CSE9">
    <property type="interactions" value="99"/>
</dbReference>
<dbReference type="SMART" id="SM00407">
    <property type="entry name" value="IGc1"/>
    <property type="match status" value="1"/>
</dbReference>
<reference evidence="8" key="2">
    <citation type="submission" date="2025-08" db="UniProtKB">
        <authorList>
            <consortium name="Ensembl"/>
        </authorList>
    </citation>
    <scope>IDENTIFICATION</scope>
    <source>
        <strain evidence="8">Thorbecke</strain>
    </source>
</reference>
<dbReference type="PROSITE" id="PS50835">
    <property type="entry name" value="IG_LIKE"/>
    <property type="match status" value="1"/>
</dbReference>
<proteinExistence type="predicted"/>
<dbReference type="FunFam" id="2.60.40.10:FF:001083">
    <property type="entry name" value="T cell receptor gamma constant 2"/>
    <property type="match status" value="1"/>
</dbReference>
<evidence type="ECO:0000256" key="5">
    <source>
        <dbReference type="ARBA" id="ARBA00023170"/>
    </source>
</evidence>
<evidence type="ECO:0000259" key="7">
    <source>
        <dbReference type="PROSITE" id="PS50835"/>
    </source>
</evidence>
<dbReference type="SUPFAM" id="SSF48726">
    <property type="entry name" value="Immunoglobulin"/>
    <property type="match status" value="1"/>
</dbReference>
<evidence type="ECO:0000313" key="8">
    <source>
        <dbReference type="Ensembl" id="ENSOCUP00000036682.1"/>
    </source>
</evidence>
<comment type="subcellular location">
    <subcellularLocation>
        <location evidence="1">Membrane</location>
    </subcellularLocation>
</comment>
<dbReference type="InterPro" id="IPR036179">
    <property type="entry name" value="Ig-like_dom_sf"/>
</dbReference>
<keyword evidence="9" id="KW-1185">Reference proteome</keyword>
<dbReference type="InterPro" id="IPR013783">
    <property type="entry name" value="Ig-like_fold"/>
</dbReference>
<dbReference type="EMBL" id="AAGW02035733">
    <property type="status" value="NOT_ANNOTATED_CDS"/>
    <property type="molecule type" value="Genomic_DNA"/>
</dbReference>
<organism evidence="8 9">
    <name type="scientific">Oryctolagus cuniculus</name>
    <name type="common">Rabbit</name>
    <dbReference type="NCBI Taxonomy" id="9986"/>
    <lineage>
        <taxon>Eukaryota</taxon>
        <taxon>Metazoa</taxon>
        <taxon>Chordata</taxon>
        <taxon>Craniata</taxon>
        <taxon>Vertebrata</taxon>
        <taxon>Euteleostomi</taxon>
        <taxon>Mammalia</taxon>
        <taxon>Eutheria</taxon>
        <taxon>Euarchontoglires</taxon>
        <taxon>Glires</taxon>
        <taxon>Lagomorpha</taxon>
        <taxon>Leporidae</taxon>
        <taxon>Oryctolagus</taxon>
    </lineage>
</organism>
<reference evidence="8" key="3">
    <citation type="submission" date="2025-09" db="UniProtKB">
        <authorList>
            <consortium name="Ensembl"/>
        </authorList>
    </citation>
    <scope>IDENTIFICATION</scope>
    <source>
        <strain evidence="8">Thorbecke</strain>
    </source>
</reference>
<evidence type="ECO:0000313" key="9">
    <source>
        <dbReference type="Proteomes" id="UP000001811"/>
    </source>
</evidence>
<evidence type="ECO:0000256" key="1">
    <source>
        <dbReference type="ARBA" id="ARBA00004370"/>
    </source>
</evidence>
<dbReference type="Ensembl" id="ENSOCUT00000052566.1">
    <property type="protein sequence ID" value="ENSOCUP00000036682.1"/>
    <property type="gene ID" value="ENSOCUG00000036137.1"/>
</dbReference>
<accession>A0A5F9CSE9</accession>
<keyword evidence="6" id="KW-0393">Immunoglobulin domain</keyword>
<dbReference type="PANTHER" id="PTHR19256:SF65">
    <property type="entry name" value="T CELL RECEPTOR GAMMA CONSTANT 1-RELATED"/>
    <property type="match status" value="1"/>
</dbReference>
<dbReference type="PANTHER" id="PTHR19256">
    <property type="entry name" value="T-CELL RECEPTOR GAMMA CHAIN"/>
    <property type="match status" value="1"/>
</dbReference>
<dbReference type="SMR" id="A0A5F9CSE9"/>
<feature type="domain" description="Ig-like" evidence="7">
    <location>
        <begin position="10"/>
        <end position="104"/>
    </location>
</feature>
<reference evidence="8 9" key="1">
    <citation type="journal article" date="2011" name="Nature">
        <title>A high-resolution map of human evolutionary constraint using 29 mammals.</title>
        <authorList>
            <person name="Lindblad-Toh K."/>
            <person name="Garber M."/>
            <person name="Zuk O."/>
            <person name="Lin M.F."/>
            <person name="Parker B.J."/>
            <person name="Washietl S."/>
            <person name="Kheradpour P."/>
            <person name="Ernst J."/>
            <person name="Jordan G."/>
            <person name="Mauceli E."/>
            <person name="Ward L.D."/>
            <person name="Lowe C.B."/>
            <person name="Holloway A.K."/>
            <person name="Clamp M."/>
            <person name="Gnerre S."/>
            <person name="Alfoldi J."/>
            <person name="Beal K."/>
            <person name="Chang J."/>
            <person name="Clawson H."/>
            <person name="Cuff J."/>
            <person name="Di Palma F."/>
            <person name="Fitzgerald S."/>
            <person name="Flicek P."/>
            <person name="Guttman M."/>
            <person name="Hubisz M.J."/>
            <person name="Jaffe D.B."/>
            <person name="Jungreis I."/>
            <person name="Kent W.J."/>
            <person name="Kostka D."/>
            <person name="Lara M."/>
            <person name="Martins A.L."/>
            <person name="Massingham T."/>
            <person name="Moltke I."/>
            <person name="Raney B.J."/>
            <person name="Rasmussen M.D."/>
            <person name="Robinson J."/>
            <person name="Stark A."/>
            <person name="Vilella A.J."/>
            <person name="Wen J."/>
            <person name="Xie X."/>
            <person name="Zody M.C."/>
            <person name="Baldwin J."/>
            <person name="Bloom T."/>
            <person name="Chin C.W."/>
            <person name="Heiman D."/>
            <person name="Nicol R."/>
            <person name="Nusbaum C."/>
            <person name="Young S."/>
            <person name="Wilkinson J."/>
            <person name="Worley K.C."/>
            <person name="Kovar C.L."/>
            <person name="Muzny D.M."/>
            <person name="Gibbs R.A."/>
            <person name="Cree A."/>
            <person name="Dihn H.H."/>
            <person name="Fowler G."/>
            <person name="Jhangiani S."/>
            <person name="Joshi V."/>
            <person name="Lee S."/>
            <person name="Lewis L.R."/>
            <person name="Nazareth L.V."/>
            <person name="Okwuonu G."/>
            <person name="Santibanez J."/>
            <person name="Warren W.C."/>
            <person name="Mardis E.R."/>
            <person name="Weinstock G.M."/>
            <person name="Wilson R.K."/>
            <person name="Delehaunty K."/>
            <person name="Dooling D."/>
            <person name="Fronik C."/>
            <person name="Fulton L."/>
            <person name="Fulton B."/>
            <person name="Graves T."/>
            <person name="Minx P."/>
            <person name="Sodergren E."/>
            <person name="Birney E."/>
            <person name="Margulies E.H."/>
            <person name="Herrero J."/>
            <person name="Green E.D."/>
            <person name="Haussler D."/>
            <person name="Siepel A."/>
            <person name="Goldman N."/>
            <person name="Pollard K.S."/>
            <person name="Pedersen J.S."/>
            <person name="Lander E.S."/>
            <person name="Kellis M."/>
        </authorList>
    </citation>
    <scope>NUCLEOTIDE SEQUENCE [LARGE SCALE GENOMIC DNA]</scope>
    <source>
        <strain evidence="8 9">Thorbecke inbred</strain>
    </source>
</reference>
<name>A0A5F9CSE9_RABIT</name>
<dbReference type="GeneTree" id="ENSGT00940000153143"/>
<dbReference type="Gene3D" id="2.60.40.10">
    <property type="entry name" value="Immunoglobulins"/>
    <property type="match status" value="1"/>
</dbReference>
<keyword evidence="5" id="KW-0675">Receptor</keyword>
<dbReference type="Bgee" id="ENSOCUG00000036137">
    <property type="expression patterns" value="Expressed in blood and 14 other cell types or tissues"/>
</dbReference>
<dbReference type="InterPro" id="IPR007110">
    <property type="entry name" value="Ig-like_dom"/>
</dbReference>
<sequence>DKKLDGDFSPKPTIFLPSIAETKLHKAGTYLCLLEKFFPDVIKVYWKEKNGDTILESQEGNTMKINGTYMKFSWLTVPQKSFDKEHRCIVEHENTRESKQEILFPAINKGT</sequence>
<evidence type="ECO:0000256" key="2">
    <source>
        <dbReference type="ARBA" id="ARBA00022692"/>
    </source>
</evidence>
<dbReference type="GO" id="GO:0016020">
    <property type="term" value="C:membrane"/>
    <property type="evidence" value="ECO:0007669"/>
    <property type="project" value="UniProtKB-SubCell"/>
</dbReference>
<dbReference type="InterPro" id="IPR051117">
    <property type="entry name" value="TRG_var/const_region"/>
</dbReference>
<evidence type="ECO:0000256" key="3">
    <source>
        <dbReference type="ARBA" id="ARBA00022989"/>
    </source>
</evidence>
<evidence type="ECO:0000256" key="6">
    <source>
        <dbReference type="ARBA" id="ARBA00023319"/>
    </source>
</evidence>
<keyword evidence="4" id="KW-0472">Membrane</keyword>
<keyword evidence="2" id="KW-0812">Transmembrane</keyword>
<dbReference type="PaxDb" id="9986-ENSOCUP00000017824"/>
<keyword evidence="3" id="KW-1133">Transmembrane helix</keyword>
<dbReference type="AlphaFoldDB" id="A0A5F9CSE9"/>
<evidence type="ECO:0000256" key="4">
    <source>
        <dbReference type="ARBA" id="ARBA00023136"/>
    </source>
</evidence>
<dbReference type="InParanoid" id="A0A5F9CSE9"/>
<protein>
    <recommendedName>
        <fullName evidence="7">Ig-like domain-containing protein</fullName>
    </recommendedName>
</protein>
<dbReference type="Proteomes" id="UP000001811">
    <property type="component" value="Chromosome 10"/>
</dbReference>
<dbReference type="Pfam" id="PF07654">
    <property type="entry name" value="C1-set"/>
    <property type="match status" value="1"/>
</dbReference>